<proteinExistence type="predicted"/>
<organism evidence="1 2">
    <name type="scientific">Irpex rosettiformis</name>
    <dbReference type="NCBI Taxonomy" id="378272"/>
    <lineage>
        <taxon>Eukaryota</taxon>
        <taxon>Fungi</taxon>
        <taxon>Dikarya</taxon>
        <taxon>Basidiomycota</taxon>
        <taxon>Agaricomycotina</taxon>
        <taxon>Agaricomycetes</taxon>
        <taxon>Polyporales</taxon>
        <taxon>Irpicaceae</taxon>
        <taxon>Irpex</taxon>
    </lineage>
</organism>
<name>A0ACB8TYD5_9APHY</name>
<dbReference type="Proteomes" id="UP001055072">
    <property type="component" value="Unassembled WGS sequence"/>
</dbReference>
<protein>
    <submittedName>
        <fullName evidence="1">Glutathione transferase Ure2p5</fullName>
    </submittedName>
</protein>
<evidence type="ECO:0000313" key="2">
    <source>
        <dbReference type="Proteomes" id="UP001055072"/>
    </source>
</evidence>
<accession>A0ACB8TYD5</accession>
<dbReference type="EMBL" id="MU274919">
    <property type="protein sequence ID" value="KAI0087067.1"/>
    <property type="molecule type" value="Genomic_DNA"/>
</dbReference>
<reference evidence="1" key="1">
    <citation type="journal article" date="2021" name="Environ. Microbiol.">
        <title>Gene family expansions and transcriptome signatures uncover fungal adaptations to wood decay.</title>
        <authorList>
            <person name="Hage H."/>
            <person name="Miyauchi S."/>
            <person name="Viragh M."/>
            <person name="Drula E."/>
            <person name="Min B."/>
            <person name="Chaduli D."/>
            <person name="Navarro D."/>
            <person name="Favel A."/>
            <person name="Norest M."/>
            <person name="Lesage-Meessen L."/>
            <person name="Balint B."/>
            <person name="Merenyi Z."/>
            <person name="de Eugenio L."/>
            <person name="Morin E."/>
            <person name="Martinez A.T."/>
            <person name="Baldrian P."/>
            <person name="Stursova M."/>
            <person name="Martinez M.J."/>
            <person name="Novotny C."/>
            <person name="Magnuson J.K."/>
            <person name="Spatafora J.W."/>
            <person name="Maurice S."/>
            <person name="Pangilinan J."/>
            <person name="Andreopoulos W."/>
            <person name="LaButti K."/>
            <person name="Hundley H."/>
            <person name="Na H."/>
            <person name="Kuo A."/>
            <person name="Barry K."/>
            <person name="Lipzen A."/>
            <person name="Henrissat B."/>
            <person name="Riley R."/>
            <person name="Ahrendt S."/>
            <person name="Nagy L.G."/>
            <person name="Grigoriev I.V."/>
            <person name="Martin F."/>
            <person name="Rosso M.N."/>
        </authorList>
    </citation>
    <scope>NUCLEOTIDE SEQUENCE</scope>
    <source>
        <strain evidence="1">CBS 384.51</strain>
    </source>
</reference>
<sequence length="225" mass="26077">MSHGKDFTLFTTVVGPNGWKVAMILSELNLSYEEIFLDVFKGENKKPEHTKYNPNGRVPTLVDHRNNDFVIWESCAIIYYLAEKYDTERKISVEAFEDKMIEQQWLFFQGSGQGPYFGQAGYFTIVNPSPHLPEVIERYQKEILRVLGVLEEVLSKQEWLVGEKCTIADISFVPWNYMAENALVRDYKGFNLDKDFPSVAKWHRKLLARPPVADAFARRTKMLGK</sequence>
<gene>
    <name evidence="1" type="ORF">BDY19DRAFT_995153</name>
</gene>
<comment type="caution">
    <text evidence="1">The sequence shown here is derived from an EMBL/GenBank/DDBJ whole genome shotgun (WGS) entry which is preliminary data.</text>
</comment>
<evidence type="ECO:0000313" key="1">
    <source>
        <dbReference type="EMBL" id="KAI0087067.1"/>
    </source>
</evidence>
<keyword evidence="1" id="KW-0808">Transferase</keyword>
<keyword evidence="2" id="KW-1185">Reference proteome</keyword>